<gene>
    <name evidence="2" type="ORF">OH76DRAFT_605476</name>
</gene>
<keyword evidence="3" id="KW-1185">Reference proteome</keyword>
<protein>
    <submittedName>
        <fullName evidence="2">Uncharacterized protein</fullName>
    </submittedName>
</protein>
<organism evidence="2 3">
    <name type="scientific">Lentinus brumalis</name>
    <dbReference type="NCBI Taxonomy" id="2498619"/>
    <lineage>
        <taxon>Eukaryota</taxon>
        <taxon>Fungi</taxon>
        <taxon>Dikarya</taxon>
        <taxon>Basidiomycota</taxon>
        <taxon>Agaricomycotina</taxon>
        <taxon>Agaricomycetes</taxon>
        <taxon>Polyporales</taxon>
        <taxon>Polyporaceae</taxon>
        <taxon>Lentinus</taxon>
    </lineage>
</organism>
<sequence>MLPCGLTVQVNWKYSLRKRKLWPEGRSTGLGTVSAAPLVLLIVWLPNARTVKSTTSHRCLCNFYVDWDERRAQQGGRPCASEIYIAPESEAGWQAFAPYLRCTEPPPPTPCSPSPLSPTTAAHTMPLSGLFSDALRTCGRIDSKMRSSRAVQSDRLSSSGQPPTTT</sequence>
<evidence type="ECO:0000313" key="2">
    <source>
        <dbReference type="EMBL" id="RDX56206.1"/>
    </source>
</evidence>
<feature type="region of interest" description="Disordered" evidence="1">
    <location>
        <begin position="144"/>
        <end position="166"/>
    </location>
</feature>
<reference evidence="2 3" key="1">
    <citation type="journal article" date="2018" name="Biotechnol. Biofuels">
        <title>Integrative visual omics of the white-rot fungus Polyporus brumalis exposes the biotechnological potential of its oxidative enzymes for delignifying raw plant biomass.</title>
        <authorList>
            <person name="Miyauchi S."/>
            <person name="Rancon A."/>
            <person name="Drula E."/>
            <person name="Hage H."/>
            <person name="Chaduli D."/>
            <person name="Favel A."/>
            <person name="Grisel S."/>
            <person name="Henrissat B."/>
            <person name="Herpoel-Gimbert I."/>
            <person name="Ruiz-Duenas F.J."/>
            <person name="Chevret D."/>
            <person name="Hainaut M."/>
            <person name="Lin J."/>
            <person name="Wang M."/>
            <person name="Pangilinan J."/>
            <person name="Lipzen A."/>
            <person name="Lesage-Meessen L."/>
            <person name="Navarro D."/>
            <person name="Riley R."/>
            <person name="Grigoriev I.V."/>
            <person name="Zhou S."/>
            <person name="Raouche S."/>
            <person name="Rosso M.N."/>
        </authorList>
    </citation>
    <scope>NUCLEOTIDE SEQUENCE [LARGE SCALE GENOMIC DNA]</scope>
    <source>
        <strain evidence="2 3">BRFM 1820</strain>
    </source>
</reference>
<dbReference type="EMBL" id="KZ857381">
    <property type="protein sequence ID" value="RDX56206.1"/>
    <property type="molecule type" value="Genomic_DNA"/>
</dbReference>
<evidence type="ECO:0000313" key="3">
    <source>
        <dbReference type="Proteomes" id="UP000256964"/>
    </source>
</evidence>
<proteinExistence type="predicted"/>
<dbReference type="Proteomes" id="UP000256964">
    <property type="component" value="Unassembled WGS sequence"/>
</dbReference>
<feature type="compositionally biased region" description="Polar residues" evidence="1">
    <location>
        <begin position="149"/>
        <end position="166"/>
    </location>
</feature>
<name>A0A371DUH9_9APHY</name>
<accession>A0A371DUH9</accession>
<dbReference type="AlphaFoldDB" id="A0A371DUH9"/>
<evidence type="ECO:0000256" key="1">
    <source>
        <dbReference type="SAM" id="MobiDB-lite"/>
    </source>
</evidence>